<organism evidence="3 4">
    <name type="scientific">Phrynosoma platyrhinos</name>
    <name type="common">Desert horned lizard</name>
    <dbReference type="NCBI Taxonomy" id="52577"/>
    <lineage>
        <taxon>Eukaryota</taxon>
        <taxon>Metazoa</taxon>
        <taxon>Chordata</taxon>
        <taxon>Craniata</taxon>
        <taxon>Vertebrata</taxon>
        <taxon>Euteleostomi</taxon>
        <taxon>Lepidosauria</taxon>
        <taxon>Squamata</taxon>
        <taxon>Bifurcata</taxon>
        <taxon>Unidentata</taxon>
        <taxon>Episquamata</taxon>
        <taxon>Toxicofera</taxon>
        <taxon>Iguania</taxon>
        <taxon>Phrynosomatidae</taxon>
        <taxon>Phrynosomatinae</taxon>
        <taxon>Phrynosoma</taxon>
    </lineage>
</organism>
<evidence type="ECO:0008006" key="5">
    <source>
        <dbReference type="Google" id="ProtNLM"/>
    </source>
</evidence>
<dbReference type="Pfam" id="PF05337">
    <property type="entry name" value="CSF-1"/>
    <property type="match status" value="1"/>
</dbReference>
<feature type="region of interest" description="Disordered" evidence="1">
    <location>
        <begin position="127"/>
        <end position="146"/>
    </location>
</feature>
<feature type="compositionally biased region" description="Basic and acidic residues" evidence="1">
    <location>
        <begin position="516"/>
        <end position="532"/>
    </location>
</feature>
<dbReference type="Proteomes" id="UP000826234">
    <property type="component" value="Unassembled WGS sequence"/>
</dbReference>
<evidence type="ECO:0000256" key="2">
    <source>
        <dbReference type="SAM" id="Phobius"/>
    </source>
</evidence>
<keyword evidence="2" id="KW-0472">Membrane</keyword>
<keyword evidence="2" id="KW-0812">Transmembrane</keyword>
<dbReference type="Gene3D" id="1.20.1250.10">
    <property type="match status" value="1"/>
</dbReference>
<accession>A0ABQ7SN46</accession>
<proteinExistence type="predicted"/>
<feature type="transmembrane region" description="Helical" evidence="2">
    <location>
        <begin position="475"/>
        <end position="497"/>
    </location>
</feature>
<dbReference type="InterPro" id="IPR008001">
    <property type="entry name" value="MCSF-1"/>
</dbReference>
<comment type="caution">
    <text evidence="3">The sequence shown here is derived from an EMBL/GenBank/DDBJ whole genome shotgun (WGS) entry which is preliminary data.</text>
</comment>
<protein>
    <recommendedName>
        <fullName evidence="5">Macrophage colony-stimulating factor 1</fullName>
    </recommendedName>
</protein>
<dbReference type="EMBL" id="JAIPUX010005289">
    <property type="protein sequence ID" value="KAH0618726.1"/>
    <property type="molecule type" value="Genomic_DNA"/>
</dbReference>
<feature type="compositionally biased region" description="Basic and acidic residues" evidence="1">
    <location>
        <begin position="425"/>
        <end position="439"/>
    </location>
</feature>
<feature type="region of interest" description="Disordered" evidence="1">
    <location>
        <begin position="508"/>
        <end position="539"/>
    </location>
</feature>
<sequence length="539" mass="59654">MIDSQMKTTCKQSFCYVDKKELGNTECFLKAAYHPLSNILDEIKFKSNTPSFKKLERIDDLHLELGLCFDHDPVHKICTKKFHLTPEEMLQTVYDYFSEAKYFLSKSNFSQDCTSVFQKCSDSQGKEKMESTGVVTDEDDAHPDASPVNGGGSAFLLPAFEPSSSIADQLDIKETADSTLQLFMLPDTTQMQGVVEGGTRPRMLRSTQNGQGAAGTDAIISAKEWALAAVSQGHESLNMNTASLLDPTITQYQLSSQLINIPLLSPSQQHTEYLETKSPLASSGAASGKPWPHDLPSQHPPLSDLAKSSLHKQWLWAREMSETIPEHKSNWEVAVSSSTPSIPLAPMYDSGVSSSGRWVTLSPSEPALFHVHSSKDSVSATQHPSRLVVTTESSSSPRQISPENYSLGEEGSRGRSPGGHQSTQLRERRAEREENREAEENMPGPSIDQSFIPLNTDKHTKKLESSDTQGMTVTYVSVLVASVLGILLAVGGLLFYLHKLRIQAWRQPQRSNNNVERPEEGRPLNRGEEHVELQIQEEL</sequence>
<evidence type="ECO:0000313" key="3">
    <source>
        <dbReference type="EMBL" id="KAH0618726.1"/>
    </source>
</evidence>
<dbReference type="SUPFAM" id="SSF47266">
    <property type="entry name" value="4-helical cytokines"/>
    <property type="match status" value="1"/>
</dbReference>
<dbReference type="PANTHER" id="PTHR10058:SF0">
    <property type="entry name" value="MACROPHAGE COLONY-STIMULATING FACTOR 1"/>
    <property type="match status" value="1"/>
</dbReference>
<name>A0ABQ7SN46_PHRPL</name>
<feature type="region of interest" description="Disordered" evidence="1">
    <location>
        <begin position="270"/>
        <end position="304"/>
    </location>
</feature>
<reference evidence="3 4" key="1">
    <citation type="journal article" date="2022" name="Gigascience">
        <title>A chromosome-level genome assembly and annotation of the desert horned lizard, Phrynosoma platyrhinos, provides insight into chromosomal rearrangements among reptiles.</title>
        <authorList>
            <person name="Koochekian N."/>
            <person name="Ascanio A."/>
            <person name="Farleigh K."/>
            <person name="Card D.C."/>
            <person name="Schield D.R."/>
            <person name="Castoe T.A."/>
            <person name="Jezkova T."/>
        </authorList>
    </citation>
    <scope>NUCLEOTIDE SEQUENCE [LARGE SCALE GENOMIC DNA]</scope>
    <source>
        <strain evidence="3">NK-2021</strain>
    </source>
</reference>
<feature type="region of interest" description="Disordered" evidence="1">
    <location>
        <begin position="373"/>
        <end position="453"/>
    </location>
</feature>
<keyword evidence="4" id="KW-1185">Reference proteome</keyword>
<keyword evidence="2" id="KW-1133">Transmembrane helix</keyword>
<dbReference type="PANTHER" id="PTHR10058">
    <property type="entry name" value="MACROPHAGE COLONY STIMULATING FACTOR"/>
    <property type="match status" value="1"/>
</dbReference>
<gene>
    <name evidence="3" type="ORF">JD844_018171</name>
</gene>
<feature type="compositionally biased region" description="Polar residues" evidence="1">
    <location>
        <begin position="376"/>
        <end position="404"/>
    </location>
</feature>
<evidence type="ECO:0000313" key="4">
    <source>
        <dbReference type="Proteomes" id="UP000826234"/>
    </source>
</evidence>
<dbReference type="InterPro" id="IPR009079">
    <property type="entry name" value="4_helix_cytokine-like_core"/>
</dbReference>
<evidence type="ECO:0000256" key="1">
    <source>
        <dbReference type="SAM" id="MobiDB-lite"/>
    </source>
</evidence>